<dbReference type="InterPro" id="IPR047790">
    <property type="entry name" value="MCP_Sipho"/>
</dbReference>
<organism evidence="2 3">
    <name type="scientific">Rhodococcus phage ReqiPine5</name>
    <dbReference type="NCBI Taxonomy" id="691963"/>
    <lineage>
        <taxon>Viruses</taxon>
        <taxon>Duplodnaviria</taxon>
        <taxon>Heunggongvirae</taxon>
        <taxon>Uroviricota</taxon>
        <taxon>Caudoviricetes</taxon>
        <taxon>Caudoviricetes incertae sedis</taxon>
        <taxon>Reqipinevirus</taxon>
        <taxon>Reqipinevirus reqipine5</taxon>
    </lineage>
</organism>
<feature type="region of interest" description="Disordered" evidence="1">
    <location>
        <begin position="87"/>
        <end position="134"/>
    </location>
</feature>
<proteinExistence type="predicted"/>
<keyword evidence="3" id="KW-1185">Reference proteome</keyword>
<dbReference type="OrthoDB" id="1810at10239"/>
<accession>D4P7Y9</accession>
<name>D4P7Y9_9CAUD</name>
<dbReference type="EMBL" id="GU580943">
    <property type="protein sequence ID" value="ADD81119.1"/>
    <property type="molecule type" value="Genomic_DNA"/>
</dbReference>
<evidence type="ECO:0000256" key="1">
    <source>
        <dbReference type="SAM" id="MobiDB-lite"/>
    </source>
</evidence>
<evidence type="ECO:0000313" key="3">
    <source>
        <dbReference type="Proteomes" id="UP000001504"/>
    </source>
</evidence>
<sequence>MFEKPEQMPTDAAGLADLKAAAFARSEEIRAAYAETNTISQDDLAELKLTVQVVKEVDEALATLAAADADAQAALAALDESKAADEAKAKADAEAEAAKTDADKGADETENKGDADTAADEDQEGDSVTAGATRFAGLGKGADIDKTETERKLGWEMDERAPGYVPGKVGFAEIARGLDSVISGSVTRSGTSHASRPKLGGYGGITLGRLRRELEEPQNSQELVAAIERATAVDKLEAPTFDAAGSLVAAGGWCAPSEQLYDFCDVPEAIDLISLPELSIRRGGVRWPVEPDLTQIFEDFQFFYTEPELEATDPVTGLPTAVKNCVEIPCPDEFREIRLNAVGYCVEAGILQDQGWPELTEWFMKSITAEHFRALSRRTVNDMVTGSTAKTLSLGDLGPSGTGGVLNALALMATNLRIDKGLGRTATIEGVAPTWYFELLRADMANRQGLDVLAVTDQMILSWLSARNIALQFVGDWQTRGTGLPGSIDTVKYPAEVKILLYPAGTWFRSLSNVVEFGVMYPKEQLQLNRYTRYFVEDAIAVGKRCNKSLILTIPTNVHGQVGPRVSATP</sequence>
<dbReference type="NCBIfam" id="NF033847">
    <property type="entry name" value="MCP_Sipho"/>
    <property type="match status" value="1"/>
</dbReference>
<protein>
    <submittedName>
        <fullName evidence="2">Gp14</fullName>
    </submittedName>
</protein>
<dbReference type="GeneID" id="18564125"/>
<dbReference type="KEGG" id="vg:18564125"/>
<reference evidence="2 3" key="1">
    <citation type="journal article" date="2011" name="Appl. Environ. Microbiol.">
        <title>Genomic and functional analyses of Rhodococcus equi phages ReqiPepy6, ReqiPoco6, ReqiPine5, and ReqiDocB7.</title>
        <authorList>
            <person name="Summer E.J."/>
            <person name="Liu M."/>
            <person name="Gill J.J."/>
            <person name="Grant M."/>
            <person name="Chan-Cortes T.N."/>
            <person name="Ferguson L."/>
            <person name="Janes C."/>
            <person name="Lange K."/>
            <person name="Bertoli M."/>
            <person name="Moore C."/>
            <person name="Orchard R.C."/>
            <person name="Cohen N."/>
            <person name="Young R."/>
        </authorList>
    </citation>
    <scope>NUCLEOTIDE SEQUENCE [LARGE SCALE GENOMIC DNA]</scope>
</reference>
<dbReference type="RefSeq" id="YP_009016195.1">
    <property type="nucleotide sequence ID" value="NC_023722.1"/>
</dbReference>
<evidence type="ECO:0000313" key="2">
    <source>
        <dbReference type="EMBL" id="ADD81119.1"/>
    </source>
</evidence>
<feature type="compositionally biased region" description="Basic and acidic residues" evidence="1">
    <location>
        <begin position="87"/>
        <end position="115"/>
    </location>
</feature>
<gene>
    <name evidence="2" type="ORF">ReqiPine5gene14</name>
</gene>
<dbReference type="Proteomes" id="UP000001504">
    <property type="component" value="Segment"/>
</dbReference>